<dbReference type="SUPFAM" id="SSF53474">
    <property type="entry name" value="alpha/beta-Hydrolases"/>
    <property type="match status" value="1"/>
</dbReference>
<sequence length="878" mass="95663">MVNTGKPSMACATCKCDQQRPACSQCRKSGWVCPGFPSEADVIFRHHTPASQQASIGRRGQPTGRVIDLSPAVTERATSFFLHQYVFSTKTGSDTVAPAVHEHLPVLLQREAPTGALSIIISAVGLAALANAGTSTPWKHEAYRLYGKALQRLQTDLKDSAGMKSDSTLTAVMLMGTFEMIANGDPTSMESFRYHIVAGARCVEIRGPNQFRNAVSAILFIQLRRLIIMTCHQLQEPLPYALKTWSRWAEPTQTRDEASLNRFAELNEHLAAVRADIKRKGIRNPAAVAAMLDPVDRQLAGWETRLPDSWRFKSYRNLDSKVDSFESHKLHKDQDIRNSVDPKAYNIGKPSQSAPLVTTRDGTLLGGRCSTTDVNFFLSIPYANPPRRFHAPTPYTGVYHDRNTTTPAPACPQFGTTFIETDEQSEDCLFLDIFVPAHKPHKSKLPVKIWIYGGSNEAGGISNAMYTGCYAAENVIQVNINYRQGPLGFLAVQKAGIDGNFGIRDQLLALKWIKANIESFGGDPDKMVLFGQSAGSFDTFTIATLNDAPDLISAAIMQSEGGSDFASVTEAQPWNELFVTALGCQPSDFSCVNSKSVAEMQQAVLAMPAGVGPSIGSPIAHIGRGFSWGPLVDGKTIPQAPASTGVKVPSIFGSTATEGMLFVLATYSKNLTTQTQVTYDDFLSYQFGPLASRVNSTYPLSNFPRTASAPNSADSAISAVYTDYAYKCTAYRVLQKGIANKVPVFTYFFNRTPCTWLTSVPNTAFVHSFLGATHTAELPFVFGVMDGLPAPGGNCTSTSAELQLSKEIISSWDSMAATGTPGCDWPRYFEQGKNKGLGMMYLANETVVGEVDYSICPFWDEIRDELLALRAQGKVNRS</sequence>
<dbReference type="InterPro" id="IPR019826">
    <property type="entry name" value="Carboxylesterase_B_AS"/>
</dbReference>
<dbReference type="InterPro" id="IPR021858">
    <property type="entry name" value="Fun_TF"/>
</dbReference>
<dbReference type="GeneID" id="87920475"/>
<comment type="caution">
    <text evidence="6">The sequence shown here is derived from an EMBL/GenBank/DDBJ whole genome shotgun (WGS) entry which is preliminary data.</text>
</comment>
<dbReference type="GO" id="GO:0000981">
    <property type="term" value="F:DNA-binding transcription factor activity, RNA polymerase II-specific"/>
    <property type="evidence" value="ECO:0007669"/>
    <property type="project" value="InterPro"/>
</dbReference>
<keyword evidence="7" id="KW-1185">Reference proteome</keyword>
<dbReference type="InterPro" id="IPR050309">
    <property type="entry name" value="Type-B_Carboxylest/Lipase"/>
</dbReference>
<evidence type="ECO:0000313" key="6">
    <source>
        <dbReference type="EMBL" id="KAK4071758.1"/>
    </source>
</evidence>
<reference evidence="6" key="1">
    <citation type="submission" date="2023-11" db="EMBL/GenBank/DDBJ databases">
        <title>The genome sequences of three competitors of mushroom-forming fungi.</title>
        <authorList>
            <person name="Beijen E."/>
            <person name="Ohm R.A."/>
        </authorList>
    </citation>
    <scope>NUCLEOTIDE SEQUENCE</scope>
    <source>
        <strain evidence="6">CBS 100526</strain>
    </source>
</reference>
<feature type="domain" description="Carboxylesterase type B" evidence="5">
    <location>
        <begin position="354"/>
        <end position="831"/>
    </location>
</feature>
<dbReference type="Pfam" id="PF00135">
    <property type="entry name" value="COesterase"/>
    <property type="match status" value="1"/>
</dbReference>
<dbReference type="GO" id="GO:0016787">
    <property type="term" value="F:hydrolase activity"/>
    <property type="evidence" value="ECO:0007669"/>
    <property type="project" value="UniProtKB-KW"/>
</dbReference>
<evidence type="ECO:0000256" key="2">
    <source>
        <dbReference type="ARBA" id="ARBA00022801"/>
    </source>
</evidence>
<evidence type="ECO:0000259" key="5">
    <source>
        <dbReference type="Pfam" id="PF00135"/>
    </source>
</evidence>
<evidence type="ECO:0000313" key="7">
    <source>
        <dbReference type="Proteomes" id="UP001273209"/>
    </source>
</evidence>
<feature type="compositionally biased region" description="Basic and acidic residues" evidence="4">
    <location>
        <begin position="330"/>
        <end position="340"/>
    </location>
</feature>
<dbReference type="PROSITE" id="PS00941">
    <property type="entry name" value="CARBOXYLESTERASE_B_2"/>
    <property type="match status" value="1"/>
</dbReference>
<dbReference type="Proteomes" id="UP001273209">
    <property type="component" value="Unassembled WGS sequence"/>
</dbReference>
<name>A0AAE1M4I3_9HYPO</name>
<gene>
    <name evidence="6" type="ORF">Triagg1_5996</name>
</gene>
<dbReference type="InterPro" id="IPR002018">
    <property type="entry name" value="CarbesteraseB"/>
</dbReference>
<accession>A0AAE1M4I3</accession>
<dbReference type="GO" id="GO:0008270">
    <property type="term" value="F:zinc ion binding"/>
    <property type="evidence" value="ECO:0007669"/>
    <property type="project" value="InterPro"/>
</dbReference>
<dbReference type="AlphaFoldDB" id="A0AAE1M4I3"/>
<dbReference type="CDD" id="cd00067">
    <property type="entry name" value="GAL4"/>
    <property type="match status" value="1"/>
</dbReference>
<dbReference type="RefSeq" id="XP_062755197.1">
    <property type="nucleotide sequence ID" value="XM_062900570.1"/>
</dbReference>
<dbReference type="EMBL" id="JAWRVG010000022">
    <property type="protein sequence ID" value="KAK4071758.1"/>
    <property type="molecule type" value="Genomic_DNA"/>
</dbReference>
<feature type="region of interest" description="Disordered" evidence="4">
    <location>
        <begin position="330"/>
        <end position="353"/>
    </location>
</feature>
<evidence type="ECO:0000256" key="3">
    <source>
        <dbReference type="ARBA" id="ARBA00023242"/>
    </source>
</evidence>
<evidence type="ECO:0000256" key="4">
    <source>
        <dbReference type="SAM" id="MobiDB-lite"/>
    </source>
</evidence>
<keyword evidence="2" id="KW-0378">Hydrolase</keyword>
<protein>
    <submittedName>
        <fullName evidence="6">Transcriptional regulator family: Fungal Specific TF</fullName>
    </submittedName>
</protein>
<comment type="similarity">
    <text evidence="1">Belongs to the type-B carboxylesterase/lipase family.</text>
</comment>
<dbReference type="InterPro" id="IPR029058">
    <property type="entry name" value="AB_hydrolase_fold"/>
</dbReference>
<evidence type="ECO:0000256" key="1">
    <source>
        <dbReference type="ARBA" id="ARBA00005964"/>
    </source>
</evidence>
<dbReference type="PROSITE" id="PS00122">
    <property type="entry name" value="CARBOXYLESTERASE_B_1"/>
    <property type="match status" value="1"/>
</dbReference>
<organism evidence="6 7">
    <name type="scientific">Trichoderma aggressivum f. europaeum</name>
    <dbReference type="NCBI Taxonomy" id="173218"/>
    <lineage>
        <taxon>Eukaryota</taxon>
        <taxon>Fungi</taxon>
        <taxon>Dikarya</taxon>
        <taxon>Ascomycota</taxon>
        <taxon>Pezizomycotina</taxon>
        <taxon>Sordariomycetes</taxon>
        <taxon>Hypocreomycetidae</taxon>
        <taxon>Hypocreales</taxon>
        <taxon>Hypocreaceae</taxon>
        <taxon>Trichoderma</taxon>
    </lineage>
</organism>
<dbReference type="InterPro" id="IPR001138">
    <property type="entry name" value="Zn2Cys6_DnaBD"/>
</dbReference>
<proteinExistence type="inferred from homology"/>
<keyword evidence="3" id="KW-0539">Nucleus</keyword>
<dbReference type="Gene3D" id="3.40.50.1820">
    <property type="entry name" value="alpha/beta hydrolase"/>
    <property type="match status" value="1"/>
</dbReference>
<dbReference type="InterPro" id="IPR019819">
    <property type="entry name" value="Carboxylesterase_B_CS"/>
</dbReference>
<dbReference type="Pfam" id="PF11951">
    <property type="entry name" value="Fungal_trans_2"/>
    <property type="match status" value="1"/>
</dbReference>
<dbReference type="PANTHER" id="PTHR11559">
    <property type="entry name" value="CARBOXYLESTERASE"/>
    <property type="match status" value="1"/>
</dbReference>